<feature type="chain" id="PRO_5015714006" evidence="1">
    <location>
        <begin position="21"/>
        <end position="104"/>
    </location>
</feature>
<keyword evidence="2" id="KW-0378">Hydrolase</keyword>
<accession>A0A2S5A2W7</accession>
<keyword evidence="1" id="KW-0732">Signal</keyword>
<dbReference type="RefSeq" id="WP_103788531.1">
    <property type="nucleotide sequence ID" value="NZ_PQVF01000005.1"/>
</dbReference>
<dbReference type="GO" id="GO:0004180">
    <property type="term" value="F:carboxypeptidase activity"/>
    <property type="evidence" value="ECO:0007669"/>
    <property type="project" value="UniProtKB-KW"/>
</dbReference>
<dbReference type="GO" id="GO:0030246">
    <property type="term" value="F:carbohydrate binding"/>
    <property type="evidence" value="ECO:0007669"/>
    <property type="project" value="InterPro"/>
</dbReference>
<protein>
    <submittedName>
        <fullName evidence="2">Carboxypeptidase regulatory-like domain-containing protein</fullName>
    </submittedName>
</protein>
<evidence type="ECO:0000256" key="1">
    <source>
        <dbReference type="SAM" id="SignalP"/>
    </source>
</evidence>
<dbReference type="Proteomes" id="UP000236893">
    <property type="component" value="Unassembled WGS sequence"/>
</dbReference>
<name>A0A2S5A2W7_9SPHI</name>
<keyword evidence="3" id="KW-1185">Reference proteome</keyword>
<proteinExistence type="predicted"/>
<evidence type="ECO:0000313" key="3">
    <source>
        <dbReference type="Proteomes" id="UP000236893"/>
    </source>
</evidence>
<dbReference type="OrthoDB" id="676304at2"/>
<organism evidence="2 3">
    <name type="scientific">Solitalea longa</name>
    <dbReference type="NCBI Taxonomy" id="2079460"/>
    <lineage>
        <taxon>Bacteria</taxon>
        <taxon>Pseudomonadati</taxon>
        <taxon>Bacteroidota</taxon>
        <taxon>Sphingobacteriia</taxon>
        <taxon>Sphingobacteriales</taxon>
        <taxon>Sphingobacteriaceae</taxon>
        <taxon>Solitalea</taxon>
    </lineage>
</organism>
<dbReference type="EMBL" id="PQVF01000005">
    <property type="protein sequence ID" value="POY36921.1"/>
    <property type="molecule type" value="Genomic_DNA"/>
</dbReference>
<dbReference type="SUPFAM" id="SSF49452">
    <property type="entry name" value="Starch-binding domain-like"/>
    <property type="match status" value="1"/>
</dbReference>
<dbReference type="InterPro" id="IPR013784">
    <property type="entry name" value="Carb-bd-like_fold"/>
</dbReference>
<keyword evidence="2" id="KW-0121">Carboxypeptidase</keyword>
<dbReference type="AlphaFoldDB" id="A0A2S5A2W7"/>
<reference evidence="2 3" key="1">
    <citation type="submission" date="2018-01" db="EMBL/GenBank/DDBJ databases">
        <authorList>
            <person name="Gaut B.S."/>
            <person name="Morton B.R."/>
            <person name="Clegg M.T."/>
            <person name="Duvall M.R."/>
        </authorList>
    </citation>
    <scope>NUCLEOTIDE SEQUENCE [LARGE SCALE GENOMIC DNA]</scope>
    <source>
        <strain evidence="2 3">HR-AV</strain>
    </source>
</reference>
<keyword evidence="2" id="KW-0645">Protease</keyword>
<evidence type="ECO:0000313" key="2">
    <source>
        <dbReference type="EMBL" id="POY36921.1"/>
    </source>
</evidence>
<gene>
    <name evidence="2" type="ORF">C3K47_07605</name>
</gene>
<feature type="signal peptide" evidence="1">
    <location>
        <begin position="1"/>
        <end position="20"/>
    </location>
</feature>
<sequence length="104" mass="10831">MKKIMSSALALIGLSAGLVAFTIAENSGIKGNVVPAEGATSVWAITGADSLKTTVNAGGFEFNNIKPGNYKVIIDAIEPLKDVQFEVSVPENKIVNVGDIKLAQ</sequence>
<comment type="caution">
    <text evidence="2">The sequence shown here is derived from an EMBL/GenBank/DDBJ whole genome shotgun (WGS) entry which is preliminary data.</text>
</comment>